<proteinExistence type="predicted"/>
<evidence type="ECO:0000313" key="1">
    <source>
        <dbReference type="EMBL" id="JAD45910.1"/>
    </source>
</evidence>
<organism evidence="1">
    <name type="scientific">Arundo donax</name>
    <name type="common">Giant reed</name>
    <name type="synonym">Donax arundinaceus</name>
    <dbReference type="NCBI Taxonomy" id="35708"/>
    <lineage>
        <taxon>Eukaryota</taxon>
        <taxon>Viridiplantae</taxon>
        <taxon>Streptophyta</taxon>
        <taxon>Embryophyta</taxon>
        <taxon>Tracheophyta</taxon>
        <taxon>Spermatophyta</taxon>
        <taxon>Magnoliopsida</taxon>
        <taxon>Liliopsida</taxon>
        <taxon>Poales</taxon>
        <taxon>Poaceae</taxon>
        <taxon>PACMAD clade</taxon>
        <taxon>Arundinoideae</taxon>
        <taxon>Arundineae</taxon>
        <taxon>Arundo</taxon>
    </lineage>
</organism>
<accession>A0A0A9AA83</accession>
<name>A0A0A9AA83_ARUDO</name>
<reference evidence="1" key="2">
    <citation type="journal article" date="2015" name="Data Brief">
        <title>Shoot transcriptome of the giant reed, Arundo donax.</title>
        <authorList>
            <person name="Barrero R.A."/>
            <person name="Guerrero F.D."/>
            <person name="Moolhuijzen P."/>
            <person name="Goolsby J.A."/>
            <person name="Tidwell J."/>
            <person name="Bellgard S.E."/>
            <person name="Bellgard M.I."/>
        </authorList>
    </citation>
    <scope>NUCLEOTIDE SEQUENCE</scope>
    <source>
        <tissue evidence="1">Shoot tissue taken approximately 20 cm above the soil surface</tissue>
    </source>
</reference>
<sequence length="30" mass="3115">MCSLVVVTLLAAQALLEKSILVSCSLPSPK</sequence>
<protein>
    <submittedName>
        <fullName evidence="1">Uncharacterized protein</fullName>
    </submittedName>
</protein>
<reference evidence="1" key="1">
    <citation type="submission" date="2014-09" db="EMBL/GenBank/DDBJ databases">
        <authorList>
            <person name="Magalhaes I.L.F."/>
            <person name="Oliveira U."/>
            <person name="Santos F.R."/>
            <person name="Vidigal T.H.D.A."/>
            <person name="Brescovit A.D."/>
            <person name="Santos A.J."/>
        </authorList>
    </citation>
    <scope>NUCLEOTIDE SEQUENCE</scope>
    <source>
        <tissue evidence="1">Shoot tissue taken approximately 20 cm above the soil surface</tissue>
    </source>
</reference>
<dbReference type="AlphaFoldDB" id="A0A0A9AA83"/>
<dbReference type="EMBL" id="GBRH01251985">
    <property type="protein sequence ID" value="JAD45910.1"/>
    <property type="molecule type" value="Transcribed_RNA"/>
</dbReference>